<organism evidence="2 3">
    <name type="scientific">Polaribacter glomeratus</name>
    <dbReference type="NCBI Taxonomy" id="102"/>
    <lineage>
        <taxon>Bacteria</taxon>
        <taxon>Pseudomonadati</taxon>
        <taxon>Bacteroidota</taxon>
        <taxon>Flavobacteriia</taxon>
        <taxon>Flavobacteriales</taxon>
        <taxon>Flavobacteriaceae</taxon>
    </lineage>
</organism>
<keyword evidence="3" id="KW-1185">Reference proteome</keyword>
<sequence>MTIKMKFKHLFLSVIIFVSCVDNSDKITVCNTINPLEELVWLKEIKIGFEQSSFFSKKKIIQYTYQNKSVFLIDICNNCADNLTAVYNCTGNVICEFGGIAGVNTCPDFDKYATNEILLWEN</sequence>
<evidence type="ECO:0000313" key="3">
    <source>
        <dbReference type="Proteomes" id="UP000239068"/>
    </source>
</evidence>
<evidence type="ECO:0000259" key="1">
    <source>
        <dbReference type="Pfam" id="PF22311"/>
    </source>
</evidence>
<proteinExistence type="predicted"/>
<dbReference type="PROSITE" id="PS51257">
    <property type="entry name" value="PROKAR_LIPOPROTEIN"/>
    <property type="match status" value="1"/>
</dbReference>
<dbReference type="Proteomes" id="UP000239068">
    <property type="component" value="Unassembled WGS sequence"/>
</dbReference>
<protein>
    <recommendedName>
        <fullName evidence="1">DUF6970 domain-containing protein</fullName>
    </recommendedName>
</protein>
<evidence type="ECO:0000313" key="2">
    <source>
        <dbReference type="EMBL" id="PQJ76842.1"/>
    </source>
</evidence>
<dbReference type="InterPro" id="IPR054243">
    <property type="entry name" value="DUF6970"/>
</dbReference>
<accession>A0A2S7WHU1</accession>
<dbReference type="AlphaFoldDB" id="A0A2S7WHU1"/>
<reference evidence="2 3" key="1">
    <citation type="submission" date="2016-12" db="EMBL/GenBank/DDBJ databases">
        <title>Trade-off between light-utilization and light-protection in marine flavobacteria.</title>
        <authorList>
            <person name="Kumagai Y."/>
            <person name="Yoshizawa S."/>
            <person name="Kogure K."/>
            <person name="Iwasaki W."/>
        </authorList>
    </citation>
    <scope>NUCLEOTIDE SEQUENCE [LARGE SCALE GENOMIC DNA]</scope>
    <source>
        <strain evidence="2 3">ATCC 43844</strain>
    </source>
</reference>
<gene>
    <name evidence="2" type="ORF">BTO16_13305</name>
</gene>
<name>A0A2S7WHU1_9FLAO</name>
<feature type="domain" description="DUF6970" evidence="1">
    <location>
        <begin position="56"/>
        <end position="122"/>
    </location>
</feature>
<dbReference type="Pfam" id="PF22311">
    <property type="entry name" value="DUF6970"/>
    <property type="match status" value="1"/>
</dbReference>
<dbReference type="EMBL" id="MSCM01000002">
    <property type="protein sequence ID" value="PQJ76842.1"/>
    <property type="molecule type" value="Genomic_DNA"/>
</dbReference>
<comment type="caution">
    <text evidence="2">The sequence shown here is derived from an EMBL/GenBank/DDBJ whole genome shotgun (WGS) entry which is preliminary data.</text>
</comment>